<evidence type="ECO:0000259" key="1">
    <source>
        <dbReference type="Pfam" id="PF07581"/>
    </source>
</evidence>
<name>A0A645FN01_9ZZZZ</name>
<reference evidence="2" key="1">
    <citation type="submission" date="2019-08" db="EMBL/GenBank/DDBJ databases">
        <authorList>
            <person name="Kucharzyk K."/>
            <person name="Murdoch R.W."/>
            <person name="Higgins S."/>
            <person name="Loffler F."/>
        </authorList>
    </citation>
    <scope>NUCLEOTIDE SEQUENCE</scope>
</reference>
<proteinExistence type="predicted"/>
<gene>
    <name evidence="2" type="ORF">SDC9_161028</name>
</gene>
<accession>A0A645FN01</accession>
<protein>
    <recommendedName>
        <fullName evidence="1">GLUG domain-containing protein</fullName>
    </recommendedName>
</protein>
<dbReference type="AlphaFoldDB" id="A0A645FN01"/>
<dbReference type="Gene3D" id="2.160.20.110">
    <property type="match status" value="1"/>
</dbReference>
<evidence type="ECO:0000313" key="2">
    <source>
        <dbReference type="EMBL" id="MPN13704.1"/>
    </source>
</evidence>
<dbReference type="EMBL" id="VSSQ01060241">
    <property type="protein sequence ID" value="MPN13704.1"/>
    <property type="molecule type" value="Genomic_DNA"/>
</dbReference>
<sequence>MGAFAGSVAGNTTIKKCNVTEGSIQGNADVGGLVGSAGAGTILIKCSATGNTISAVESDASQSTPYAGGIVGNATVPKATLTHCTVSSNTVASYNDSCKGDLVASPAENWLDGYDLADVFKDNTDVTLSSDIADLQAATGTLEENLEDMFGSKITSCVLVGETVPIALQFDTNDQAILEKAKNKIVANINQTLDNFIKEHSTTPEEAEKFKELFATSYKKEESYSIDENIIYVNYCGHALGFSNYKEDASKDCYIDNLPNCPSDHIPYIKEMLENYVN</sequence>
<dbReference type="Pfam" id="PF07581">
    <property type="entry name" value="Glug"/>
    <property type="match status" value="1"/>
</dbReference>
<dbReference type="InterPro" id="IPR011493">
    <property type="entry name" value="GLUG"/>
</dbReference>
<organism evidence="2">
    <name type="scientific">bioreactor metagenome</name>
    <dbReference type="NCBI Taxonomy" id="1076179"/>
    <lineage>
        <taxon>unclassified sequences</taxon>
        <taxon>metagenomes</taxon>
        <taxon>ecological metagenomes</taxon>
    </lineage>
</organism>
<comment type="caution">
    <text evidence="2">The sequence shown here is derived from an EMBL/GenBank/DDBJ whole genome shotgun (WGS) entry which is preliminary data.</text>
</comment>
<feature type="domain" description="GLUG" evidence="1">
    <location>
        <begin position="26"/>
        <end position="53"/>
    </location>
</feature>